<dbReference type="PANTHER" id="PTHR34144">
    <property type="entry name" value="CHROMOSOME 8, WHOLE GENOME SHOTGUN SEQUENCE"/>
    <property type="match status" value="1"/>
</dbReference>
<dbReference type="Pfam" id="PF11735">
    <property type="entry name" value="CAP59_mtransfer"/>
    <property type="match status" value="1"/>
</dbReference>
<proteinExistence type="predicted"/>
<evidence type="ECO:0000313" key="3">
    <source>
        <dbReference type="Proteomes" id="UP001172681"/>
    </source>
</evidence>
<sequence length="533" mass="60585">MNSHDILLEGYELSRTSTQSTKDQEAFFLHDERDNFQPSRFPGQDALKQAFQFCVPSTRAWFWIQHYPGHALARVKRLILCHVGLSRSFFRRAALIACTSLSAIVIVVIITAIFFPHYTRLPPHYEMLRERALVSEYPGRGNLQSQRVFIAASIYDKDGTDGSLAGGPWAQNVLDLIQLLGPKNCFLSIYMNDSGPAAKKALEGLEKRISCDHELVFEEHMETNNLPHVKAPDGSERLKRIAYLAEVRNRALKPLDHLNTTFDRLLILNDVFFHPVDAAQLLFSTNITPEGSTDYRAACAVDFINPFKFYDTFATRDIEGYEIGLPFFPWFSANGGKQSHRAMLKGADAVPVKSCWGGMVAFDARFFHRRHGIHDEPETAGQRSPDHLSVPYRFRAEKEAYWDASESCLVHADIQSPEPGNSGIYVNPFIRVAYDPRTLSLLSLTRRFERLYTPIHTMLDTLMRLPRSNPRRHEEPGKRVEDRIWVADQSGGSFQDVVRITTHTGFCGIRTLQVMKLNMAEGEDNWEPLPVPS</sequence>
<feature type="transmembrane region" description="Helical" evidence="1">
    <location>
        <begin position="93"/>
        <end position="115"/>
    </location>
</feature>
<keyword evidence="1" id="KW-0812">Transmembrane</keyword>
<keyword evidence="1" id="KW-0472">Membrane</keyword>
<organism evidence="2 3">
    <name type="scientific">Knufia peltigerae</name>
    <dbReference type="NCBI Taxonomy" id="1002370"/>
    <lineage>
        <taxon>Eukaryota</taxon>
        <taxon>Fungi</taxon>
        <taxon>Dikarya</taxon>
        <taxon>Ascomycota</taxon>
        <taxon>Pezizomycotina</taxon>
        <taxon>Eurotiomycetes</taxon>
        <taxon>Chaetothyriomycetidae</taxon>
        <taxon>Chaetothyriales</taxon>
        <taxon>Trichomeriaceae</taxon>
        <taxon>Knufia</taxon>
    </lineage>
</organism>
<protein>
    <recommendedName>
        <fullName evidence="4">Glycosyltransferase family 69 protein</fullName>
    </recommendedName>
</protein>
<evidence type="ECO:0000313" key="2">
    <source>
        <dbReference type="EMBL" id="KAJ9610922.1"/>
    </source>
</evidence>
<keyword evidence="3" id="KW-1185">Reference proteome</keyword>
<evidence type="ECO:0000256" key="1">
    <source>
        <dbReference type="SAM" id="Phobius"/>
    </source>
</evidence>
<reference evidence="2" key="1">
    <citation type="submission" date="2022-10" db="EMBL/GenBank/DDBJ databases">
        <title>Culturing micro-colonial fungi from biological soil crusts in the Mojave desert and describing Neophaeococcomyces mojavensis, and introducing the new genera and species Taxawa tesnikishii.</title>
        <authorList>
            <person name="Kurbessoian T."/>
            <person name="Stajich J.E."/>
        </authorList>
    </citation>
    <scope>NUCLEOTIDE SEQUENCE</scope>
    <source>
        <strain evidence="2">TK_35</strain>
    </source>
</reference>
<evidence type="ECO:0008006" key="4">
    <source>
        <dbReference type="Google" id="ProtNLM"/>
    </source>
</evidence>
<dbReference type="Proteomes" id="UP001172681">
    <property type="component" value="Unassembled WGS sequence"/>
</dbReference>
<accession>A0AA39CK40</accession>
<name>A0AA39CK40_9EURO</name>
<gene>
    <name evidence="2" type="ORF">H2204_015361</name>
</gene>
<dbReference type="AlphaFoldDB" id="A0AA39CK40"/>
<comment type="caution">
    <text evidence="2">The sequence shown here is derived from an EMBL/GenBank/DDBJ whole genome shotgun (WGS) entry which is preliminary data.</text>
</comment>
<dbReference type="EMBL" id="JAPDRN010000238">
    <property type="protein sequence ID" value="KAJ9610922.1"/>
    <property type="molecule type" value="Genomic_DNA"/>
</dbReference>
<keyword evidence="1" id="KW-1133">Transmembrane helix</keyword>
<dbReference type="PANTHER" id="PTHR34144:SF8">
    <property type="entry name" value="GLYCOSYLTRANSFERASE FAMILY 69 PROTEIN"/>
    <property type="match status" value="1"/>
</dbReference>
<dbReference type="InterPro" id="IPR021047">
    <property type="entry name" value="Mannosyltransferase_CMT1"/>
</dbReference>